<evidence type="ECO:0000313" key="2">
    <source>
        <dbReference type="EMBL" id="KOR88141.1"/>
    </source>
</evidence>
<organism evidence="2 3">
    <name type="scientific">Paenibacillus solani</name>
    <dbReference type="NCBI Taxonomy" id="1705565"/>
    <lineage>
        <taxon>Bacteria</taxon>
        <taxon>Bacillati</taxon>
        <taxon>Bacillota</taxon>
        <taxon>Bacilli</taxon>
        <taxon>Bacillales</taxon>
        <taxon>Paenibacillaceae</taxon>
        <taxon>Paenibacillus</taxon>
    </lineage>
</organism>
<feature type="region of interest" description="Disordered" evidence="1">
    <location>
        <begin position="26"/>
        <end position="49"/>
    </location>
</feature>
<protein>
    <submittedName>
        <fullName evidence="2">Uncharacterized protein</fullName>
    </submittedName>
</protein>
<dbReference type="Proteomes" id="UP000036932">
    <property type="component" value="Unassembled WGS sequence"/>
</dbReference>
<keyword evidence="3" id="KW-1185">Reference proteome</keyword>
<sequence length="89" mass="9747">MKARRKNGGVSLRLKRKGIRGRSLRGKGINRAFGGKRRRGPGRIAPGQNAVEYNQSYDAGFDKAYNEGFNVGYAEGMEAGHQEAYKGEG</sequence>
<accession>A0A0M1P0Z9</accession>
<dbReference type="AlphaFoldDB" id="A0A0M1P0Z9"/>
<gene>
    <name evidence="2" type="ORF">AM231_02605</name>
</gene>
<proteinExistence type="predicted"/>
<reference evidence="3" key="1">
    <citation type="submission" date="2015-08" db="EMBL/GenBank/DDBJ databases">
        <title>Genome sequencing project for genomic taxonomy and phylogenomics of Bacillus-like bacteria.</title>
        <authorList>
            <person name="Liu B."/>
            <person name="Wang J."/>
            <person name="Zhu Y."/>
            <person name="Liu G."/>
            <person name="Chen Q."/>
            <person name="Chen Z."/>
            <person name="Lan J."/>
            <person name="Che J."/>
            <person name="Ge C."/>
            <person name="Shi H."/>
            <person name="Pan Z."/>
            <person name="Liu X."/>
        </authorList>
    </citation>
    <scope>NUCLEOTIDE SEQUENCE [LARGE SCALE GENOMIC DNA]</scope>
    <source>
        <strain evidence="3">FJAT-22460</strain>
    </source>
</reference>
<comment type="caution">
    <text evidence="2">The sequence shown here is derived from an EMBL/GenBank/DDBJ whole genome shotgun (WGS) entry which is preliminary data.</text>
</comment>
<dbReference type="EMBL" id="LIUT01000001">
    <property type="protein sequence ID" value="KOR88141.1"/>
    <property type="molecule type" value="Genomic_DNA"/>
</dbReference>
<dbReference type="PATRIC" id="fig|1705565.3.peg.2394"/>
<evidence type="ECO:0000313" key="3">
    <source>
        <dbReference type="Proteomes" id="UP000036932"/>
    </source>
</evidence>
<name>A0A0M1P0Z9_9BACL</name>
<evidence type="ECO:0000256" key="1">
    <source>
        <dbReference type="SAM" id="MobiDB-lite"/>
    </source>
</evidence>